<gene>
    <name evidence="1" type="ORF">ACE41H_12565</name>
</gene>
<keyword evidence="2" id="KW-1185">Reference proteome</keyword>
<comment type="caution">
    <text evidence="1">The sequence shown here is derived from an EMBL/GenBank/DDBJ whole genome shotgun (WGS) entry which is preliminary data.</text>
</comment>
<evidence type="ECO:0000313" key="1">
    <source>
        <dbReference type="EMBL" id="MFB5267608.1"/>
    </source>
</evidence>
<reference evidence="1 2" key="1">
    <citation type="submission" date="2024-09" db="EMBL/GenBank/DDBJ databases">
        <title>Paenibacillus zeirhizospherea sp. nov., isolated from surface of the maize (Zea mays) roots in a horticulture field, Hungary.</title>
        <authorList>
            <person name="Marton D."/>
            <person name="Farkas M."/>
            <person name="Bedics A."/>
            <person name="Toth E."/>
            <person name="Tancsics A."/>
            <person name="Boka K."/>
            <person name="Maroti G."/>
            <person name="Kriszt B."/>
            <person name="Cserhati M."/>
        </authorList>
    </citation>
    <scope>NUCLEOTIDE SEQUENCE [LARGE SCALE GENOMIC DNA]</scope>
    <source>
        <strain evidence="1 2">KCTC 33519</strain>
    </source>
</reference>
<dbReference type="RefSeq" id="WP_375355609.1">
    <property type="nucleotide sequence ID" value="NZ_JBHHMI010000009.1"/>
</dbReference>
<dbReference type="EMBL" id="JBHHMI010000009">
    <property type="protein sequence ID" value="MFB5267608.1"/>
    <property type="molecule type" value="Genomic_DNA"/>
</dbReference>
<protein>
    <submittedName>
        <fullName evidence="1">Toprim subfamily domain-containing protein</fullName>
    </submittedName>
</protein>
<organism evidence="1 2">
    <name type="scientific">Paenibacillus enshidis</name>
    <dbReference type="NCBI Taxonomy" id="1458439"/>
    <lineage>
        <taxon>Bacteria</taxon>
        <taxon>Bacillati</taxon>
        <taxon>Bacillota</taxon>
        <taxon>Bacilli</taxon>
        <taxon>Bacillales</taxon>
        <taxon>Paenibacillaceae</taxon>
        <taxon>Paenibacillus</taxon>
    </lineage>
</organism>
<dbReference type="Proteomes" id="UP001580346">
    <property type="component" value="Unassembled WGS sequence"/>
</dbReference>
<name>A0ABV5ATS7_9BACL</name>
<sequence length="344" mass="39423">MKRSAYVMGYALNLLHTQRREAERTEMSGQLNYLCAEAGRLYDELPHALILSKQQREAIEKLTQYMKVLFEALHEACHLVALEPVSQTMDMNWRSSKQIRYIQFLLALCSIRMKTGQFDWKEIGAAYFGQIGGSKMFDKDKKDFLDKLERAVDMPLSYLGLVSTGAITPIYFAGPLQAGDLNYPQGYLHATTDLTVYELELATSCKNMWLVENRALLTRMCSDPEFLFESESLVIGLDGQLRSGHRKLVHDILQHSSSIEQVLVWCDTDQAGLLIAASVRKILDHFPLQSVKWILTPPETRQARIFNSWEGYESQLQATIENNRPTEQEEFLGGRELWTTWIKS</sequence>
<evidence type="ECO:0000313" key="2">
    <source>
        <dbReference type="Proteomes" id="UP001580346"/>
    </source>
</evidence>
<accession>A0ABV5ATS7</accession>
<proteinExistence type="predicted"/>